<evidence type="ECO:0000313" key="2">
    <source>
        <dbReference type="Proteomes" id="UP001177744"/>
    </source>
</evidence>
<organism evidence="1 2">
    <name type="scientific">Cnephaeus nilssonii</name>
    <name type="common">Northern bat</name>
    <name type="synonym">Eptesicus nilssonii</name>
    <dbReference type="NCBI Taxonomy" id="3371016"/>
    <lineage>
        <taxon>Eukaryota</taxon>
        <taxon>Metazoa</taxon>
        <taxon>Chordata</taxon>
        <taxon>Craniata</taxon>
        <taxon>Vertebrata</taxon>
        <taxon>Euteleostomi</taxon>
        <taxon>Mammalia</taxon>
        <taxon>Eutheria</taxon>
        <taxon>Laurasiatheria</taxon>
        <taxon>Chiroptera</taxon>
        <taxon>Yangochiroptera</taxon>
        <taxon>Vespertilionidae</taxon>
        <taxon>Cnephaeus</taxon>
    </lineage>
</organism>
<protein>
    <submittedName>
        <fullName evidence="1">Uncharacterized protein</fullName>
    </submittedName>
</protein>
<accession>A0AA40I0G7</accession>
<dbReference type="AlphaFoldDB" id="A0AA40I0G7"/>
<sequence>MGQQISDQTQLVLNKLPEKVANMSHWFEKINKRRGIAEASRVMNLYQFIQLYKDITSQAA</sequence>
<dbReference type="Proteomes" id="UP001177744">
    <property type="component" value="Unassembled WGS sequence"/>
</dbReference>
<gene>
    <name evidence="1" type="ORF">QTO34_017141</name>
</gene>
<proteinExistence type="predicted"/>
<keyword evidence="2" id="KW-1185">Reference proteome</keyword>
<evidence type="ECO:0000313" key="1">
    <source>
        <dbReference type="EMBL" id="KAK1340748.1"/>
    </source>
</evidence>
<name>A0AA40I0G7_CNENI</name>
<dbReference type="EMBL" id="JAULJE010000007">
    <property type="protein sequence ID" value="KAK1340748.1"/>
    <property type="molecule type" value="Genomic_DNA"/>
</dbReference>
<comment type="caution">
    <text evidence="1">The sequence shown here is derived from an EMBL/GenBank/DDBJ whole genome shotgun (WGS) entry which is preliminary data.</text>
</comment>
<reference evidence="1" key="1">
    <citation type="submission" date="2023-06" db="EMBL/GenBank/DDBJ databases">
        <title>Reference genome for the Northern bat (Eptesicus nilssonii), a most northern bat species.</title>
        <authorList>
            <person name="Laine V.N."/>
            <person name="Pulliainen A.T."/>
            <person name="Lilley T.M."/>
        </authorList>
    </citation>
    <scope>NUCLEOTIDE SEQUENCE</scope>
    <source>
        <strain evidence="1">BLF_Eptnil</strain>
        <tissue evidence="1">Kidney</tissue>
    </source>
</reference>